<organism evidence="1">
    <name type="scientific">marine metagenome</name>
    <dbReference type="NCBI Taxonomy" id="408172"/>
    <lineage>
        <taxon>unclassified sequences</taxon>
        <taxon>metagenomes</taxon>
        <taxon>ecological metagenomes</taxon>
    </lineage>
</organism>
<evidence type="ECO:0008006" key="2">
    <source>
        <dbReference type="Google" id="ProtNLM"/>
    </source>
</evidence>
<name>A0A382QNN7_9ZZZZ</name>
<reference evidence="1" key="1">
    <citation type="submission" date="2018-05" db="EMBL/GenBank/DDBJ databases">
        <authorList>
            <person name="Lanie J.A."/>
            <person name="Ng W.-L."/>
            <person name="Kazmierczak K.M."/>
            <person name="Andrzejewski T.M."/>
            <person name="Davidsen T.M."/>
            <person name="Wayne K.J."/>
            <person name="Tettelin H."/>
            <person name="Glass J.I."/>
            <person name="Rusch D."/>
            <person name="Podicherti R."/>
            <person name="Tsui H.-C.T."/>
            <person name="Winkler M.E."/>
        </authorList>
    </citation>
    <scope>NUCLEOTIDE SEQUENCE</scope>
</reference>
<sequence length="66" mass="7459">MAITRVWIEEGCIFCGFSELNCPKVFKVKHGESSQVIKGVDYSGLEEKIKYAAKSCPVEVIKYEEI</sequence>
<dbReference type="Pfam" id="PF13370">
    <property type="entry name" value="Fer4_13"/>
    <property type="match status" value="1"/>
</dbReference>
<dbReference type="AlphaFoldDB" id="A0A382QNN7"/>
<gene>
    <name evidence="1" type="ORF">METZ01_LOCUS339920</name>
</gene>
<dbReference type="EMBL" id="UINC01115786">
    <property type="protein sequence ID" value="SVC87066.1"/>
    <property type="molecule type" value="Genomic_DNA"/>
</dbReference>
<dbReference type="SUPFAM" id="SSF54862">
    <property type="entry name" value="4Fe-4S ferredoxins"/>
    <property type="match status" value="1"/>
</dbReference>
<protein>
    <recommendedName>
        <fullName evidence="2">4Fe-4S ferredoxin-type domain-containing protein</fullName>
    </recommendedName>
</protein>
<evidence type="ECO:0000313" key="1">
    <source>
        <dbReference type="EMBL" id="SVC87066.1"/>
    </source>
</evidence>
<accession>A0A382QNN7</accession>
<proteinExistence type="predicted"/>
<dbReference type="Gene3D" id="3.30.70.20">
    <property type="match status" value="1"/>
</dbReference>